<dbReference type="InterPro" id="IPR036691">
    <property type="entry name" value="Endo/exonu/phosph_ase_sf"/>
</dbReference>
<dbReference type="SUPFAM" id="SSF56219">
    <property type="entry name" value="DNase I-like"/>
    <property type="match status" value="1"/>
</dbReference>
<protein>
    <recommendedName>
        <fullName evidence="3">Endonuclease/exonuclease/phosphatase domain-containing protein</fullName>
    </recommendedName>
</protein>
<evidence type="ECO:0000313" key="2">
    <source>
        <dbReference type="Proteomes" id="UP000245699"/>
    </source>
</evidence>
<name>A0A2T9Z1T6_9FUNG</name>
<comment type="caution">
    <text evidence="1">The sequence shown here is derived from an EMBL/GenBank/DDBJ whole genome shotgun (WGS) entry which is preliminary data.</text>
</comment>
<evidence type="ECO:0000313" key="1">
    <source>
        <dbReference type="EMBL" id="PVU98552.1"/>
    </source>
</evidence>
<dbReference type="Proteomes" id="UP000245699">
    <property type="component" value="Unassembled WGS sequence"/>
</dbReference>
<sequence length="171" mass="19877">IKADIKCLQEVHAKDDGNNLWKQEWGNQAVFNHYTELLINDTSFFVTSYDYFINGRISKYVFEKPNLSEPLSIRNIYAPVESKNKAKFTKKLKMLVKYTHNHMVLGDFNLTEDGPRDRVPSKTNDGRNKDNLGDLGYNFGPYSDHKILSIKYKSLHYFEPPIQKKSHKIGC</sequence>
<evidence type="ECO:0008006" key="3">
    <source>
        <dbReference type="Google" id="ProtNLM"/>
    </source>
</evidence>
<gene>
    <name evidence="1" type="ORF">BB559_001471</name>
</gene>
<feature type="non-terminal residue" evidence="1">
    <location>
        <position position="1"/>
    </location>
</feature>
<reference evidence="1 2" key="1">
    <citation type="journal article" date="2018" name="MBio">
        <title>Comparative Genomics Reveals the Core Gene Toolbox for the Fungus-Insect Symbiosis.</title>
        <authorList>
            <person name="Wang Y."/>
            <person name="Stata M."/>
            <person name="Wang W."/>
            <person name="Stajich J.E."/>
            <person name="White M.M."/>
            <person name="Moncalvo J.M."/>
        </authorList>
    </citation>
    <scope>NUCLEOTIDE SEQUENCE [LARGE SCALE GENOMIC DNA]</scope>
    <source>
        <strain evidence="1 2">AUS-77-4</strain>
    </source>
</reference>
<dbReference type="EMBL" id="MBFT01000076">
    <property type="protein sequence ID" value="PVU98552.1"/>
    <property type="molecule type" value="Genomic_DNA"/>
</dbReference>
<accession>A0A2T9Z1T6</accession>
<dbReference type="Gene3D" id="3.60.10.10">
    <property type="entry name" value="Endonuclease/exonuclease/phosphatase"/>
    <property type="match status" value="1"/>
</dbReference>
<organism evidence="1 2">
    <name type="scientific">Furculomyces boomerangus</name>
    <dbReference type="NCBI Taxonomy" id="61424"/>
    <lineage>
        <taxon>Eukaryota</taxon>
        <taxon>Fungi</taxon>
        <taxon>Fungi incertae sedis</taxon>
        <taxon>Zoopagomycota</taxon>
        <taxon>Kickxellomycotina</taxon>
        <taxon>Harpellomycetes</taxon>
        <taxon>Harpellales</taxon>
        <taxon>Harpellaceae</taxon>
        <taxon>Furculomyces</taxon>
    </lineage>
</organism>
<keyword evidence="2" id="KW-1185">Reference proteome</keyword>
<proteinExistence type="predicted"/>
<dbReference type="AlphaFoldDB" id="A0A2T9Z1T6"/>